<dbReference type="PROSITE" id="PS51257">
    <property type="entry name" value="PROKAR_LIPOPROTEIN"/>
    <property type="match status" value="1"/>
</dbReference>
<dbReference type="EMBL" id="JACCCC010000001">
    <property type="protein sequence ID" value="NYE44905.1"/>
    <property type="molecule type" value="Genomic_DNA"/>
</dbReference>
<sequence>MRIGHQWGPLLAVAVLAGCTRSAVVEESAAPARIPAVQACAARPCAHGRSATPPPFRPAGEIRAGDSRFHTGHRMSLSL</sequence>
<keyword evidence="3" id="KW-1185">Reference proteome</keyword>
<organism evidence="2 3">
    <name type="scientific">Spinactinospora alkalitolerans</name>
    <dbReference type="NCBI Taxonomy" id="687207"/>
    <lineage>
        <taxon>Bacteria</taxon>
        <taxon>Bacillati</taxon>
        <taxon>Actinomycetota</taxon>
        <taxon>Actinomycetes</taxon>
        <taxon>Streptosporangiales</taxon>
        <taxon>Nocardiopsidaceae</taxon>
        <taxon>Spinactinospora</taxon>
    </lineage>
</organism>
<protein>
    <submittedName>
        <fullName evidence="2">Uncharacterized protein</fullName>
    </submittedName>
</protein>
<dbReference type="AlphaFoldDB" id="A0A852TMU6"/>
<feature type="region of interest" description="Disordered" evidence="1">
    <location>
        <begin position="46"/>
        <end position="79"/>
    </location>
</feature>
<accession>A0A852TMU6</accession>
<evidence type="ECO:0000256" key="1">
    <source>
        <dbReference type="SAM" id="MobiDB-lite"/>
    </source>
</evidence>
<name>A0A852TMU6_9ACTN</name>
<reference evidence="2 3" key="1">
    <citation type="submission" date="2020-07" db="EMBL/GenBank/DDBJ databases">
        <title>Sequencing the genomes of 1000 actinobacteria strains.</title>
        <authorList>
            <person name="Klenk H.-P."/>
        </authorList>
    </citation>
    <scope>NUCLEOTIDE SEQUENCE [LARGE SCALE GENOMIC DNA]</scope>
    <source>
        <strain evidence="2 3">CXB654</strain>
    </source>
</reference>
<gene>
    <name evidence="2" type="ORF">HDA32_000025</name>
</gene>
<evidence type="ECO:0000313" key="2">
    <source>
        <dbReference type="EMBL" id="NYE44905.1"/>
    </source>
</evidence>
<comment type="caution">
    <text evidence="2">The sequence shown here is derived from an EMBL/GenBank/DDBJ whole genome shotgun (WGS) entry which is preliminary data.</text>
</comment>
<proteinExistence type="predicted"/>
<dbReference type="Proteomes" id="UP000589036">
    <property type="component" value="Unassembled WGS sequence"/>
</dbReference>
<evidence type="ECO:0000313" key="3">
    <source>
        <dbReference type="Proteomes" id="UP000589036"/>
    </source>
</evidence>